<accession>A0A2P2LQE8</accession>
<organism evidence="1">
    <name type="scientific">Rhizophora mucronata</name>
    <name type="common">Asiatic mangrove</name>
    <dbReference type="NCBI Taxonomy" id="61149"/>
    <lineage>
        <taxon>Eukaryota</taxon>
        <taxon>Viridiplantae</taxon>
        <taxon>Streptophyta</taxon>
        <taxon>Embryophyta</taxon>
        <taxon>Tracheophyta</taxon>
        <taxon>Spermatophyta</taxon>
        <taxon>Magnoliopsida</taxon>
        <taxon>eudicotyledons</taxon>
        <taxon>Gunneridae</taxon>
        <taxon>Pentapetalae</taxon>
        <taxon>rosids</taxon>
        <taxon>fabids</taxon>
        <taxon>Malpighiales</taxon>
        <taxon>Rhizophoraceae</taxon>
        <taxon>Rhizophora</taxon>
    </lineage>
</organism>
<name>A0A2P2LQE8_RHIMU</name>
<evidence type="ECO:0000313" key="1">
    <source>
        <dbReference type="EMBL" id="MBX20183.1"/>
    </source>
</evidence>
<dbReference type="EMBL" id="GGEC01039699">
    <property type="protein sequence ID" value="MBX20183.1"/>
    <property type="molecule type" value="Transcribed_RNA"/>
</dbReference>
<dbReference type="AlphaFoldDB" id="A0A2P2LQE8"/>
<proteinExistence type="predicted"/>
<reference evidence="1" key="1">
    <citation type="submission" date="2018-02" db="EMBL/GenBank/DDBJ databases">
        <title>Rhizophora mucronata_Transcriptome.</title>
        <authorList>
            <person name="Meera S.P."/>
            <person name="Sreeshan A."/>
            <person name="Augustine A."/>
        </authorList>
    </citation>
    <scope>NUCLEOTIDE SEQUENCE</scope>
    <source>
        <tissue evidence="1">Leaf</tissue>
    </source>
</reference>
<protein>
    <submittedName>
        <fullName evidence="1">Uncharacterized protein</fullName>
    </submittedName>
</protein>
<sequence>MMMIVIFTPRRIATWSLLGLAQHYYRVPETILKWHQVGAHQHSRKAKSRLITPTAASYPSLHIERLKEQALDNTQKVFITRTTLLQ</sequence>